<dbReference type="SUPFAM" id="SSF53800">
    <property type="entry name" value="Chelatase"/>
    <property type="match status" value="1"/>
</dbReference>
<evidence type="ECO:0000313" key="4">
    <source>
        <dbReference type="Proteomes" id="UP000008385"/>
    </source>
</evidence>
<dbReference type="InterPro" id="IPR050963">
    <property type="entry name" value="Sirohydro_Cobaltochel/CbiX"/>
</dbReference>
<keyword evidence="1" id="KW-0479">Metal-binding</keyword>
<dbReference type="PATRIC" id="fig|365046.3.peg.1979"/>
<reference evidence="4" key="1">
    <citation type="submission" date="2006-01" db="EMBL/GenBank/DDBJ databases">
        <title>Genome of the cyst-dividing bacterium Ramlibacter tataouinensis.</title>
        <authorList>
            <person name="Barakat M."/>
            <person name="Ortet P."/>
            <person name="De Luca G."/>
            <person name="Jourlin-Castelli C."/>
            <person name="Ansaldi M."/>
            <person name="Py B."/>
            <person name="Fichant G."/>
            <person name="Coutinho P."/>
            <person name="Voulhoux R."/>
            <person name="Bastien O."/>
            <person name="Roy S."/>
            <person name="Marechal E."/>
            <person name="Henrissat B."/>
            <person name="Quentin Y."/>
            <person name="Noirot P."/>
            <person name="Filloux A."/>
            <person name="Mejean V."/>
            <person name="DuBow M."/>
            <person name="Barras F."/>
            <person name="Heulin T."/>
        </authorList>
    </citation>
    <scope>NUCLEOTIDE SEQUENCE [LARGE SCALE GENOMIC DNA]</scope>
    <source>
        <strain evidence="4">ATCC BAA-407 / DSM 14655 / LMG 21543 / TTB310</strain>
    </source>
</reference>
<dbReference type="Proteomes" id="UP000008385">
    <property type="component" value="Chromosome"/>
</dbReference>
<dbReference type="AlphaFoldDB" id="F5XX87"/>
<dbReference type="OrthoDB" id="9797895at2"/>
<dbReference type="CDD" id="cd03416">
    <property type="entry name" value="CbiX_SirB_N"/>
    <property type="match status" value="1"/>
</dbReference>
<dbReference type="Gene3D" id="3.40.50.1400">
    <property type="match status" value="1"/>
</dbReference>
<keyword evidence="2" id="KW-0456">Lyase</keyword>
<dbReference type="eggNOG" id="COG2138">
    <property type="taxonomic scope" value="Bacteria"/>
</dbReference>
<dbReference type="GO" id="GO:0016829">
    <property type="term" value="F:lyase activity"/>
    <property type="evidence" value="ECO:0007669"/>
    <property type="project" value="UniProtKB-KW"/>
</dbReference>
<keyword evidence="4" id="KW-1185">Reference proteome</keyword>
<proteinExistence type="predicted"/>
<dbReference type="InterPro" id="IPR002762">
    <property type="entry name" value="CbiX-like"/>
</dbReference>
<dbReference type="HOGENOM" id="CLU_065901_2_2_4"/>
<dbReference type="GO" id="GO:0046872">
    <property type="term" value="F:metal ion binding"/>
    <property type="evidence" value="ECO:0007669"/>
    <property type="project" value="UniProtKB-KW"/>
</dbReference>
<dbReference type="PANTHER" id="PTHR33542:SF3">
    <property type="entry name" value="SIROHYDROCHLORIN FERROCHELATASE, CHLOROPLASTIC"/>
    <property type="match status" value="1"/>
</dbReference>
<organism evidence="3 4">
    <name type="scientific">Ramlibacter tataouinensis (strain ATCC BAA-407 / DSM 14655 / LMG 21543 / TTB310)</name>
    <dbReference type="NCBI Taxonomy" id="365046"/>
    <lineage>
        <taxon>Bacteria</taxon>
        <taxon>Pseudomonadati</taxon>
        <taxon>Pseudomonadota</taxon>
        <taxon>Betaproteobacteria</taxon>
        <taxon>Burkholderiales</taxon>
        <taxon>Comamonadaceae</taxon>
        <taxon>Ramlibacter</taxon>
    </lineage>
</organism>
<gene>
    <name evidence="3" type="ordered locus">Rta_19390</name>
</gene>
<dbReference type="PANTHER" id="PTHR33542">
    <property type="entry name" value="SIROHYDROCHLORIN FERROCHELATASE, CHLOROPLASTIC"/>
    <property type="match status" value="1"/>
</dbReference>
<dbReference type="EMBL" id="CP000245">
    <property type="protein sequence ID" value="AEG93031.1"/>
    <property type="molecule type" value="Genomic_DNA"/>
</dbReference>
<dbReference type="Pfam" id="PF01903">
    <property type="entry name" value="CbiX"/>
    <property type="match status" value="1"/>
</dbReference>
<dbReference type="STRING" id="365046.Rta_19390"/>
<dbReference type="RefSeq" id="WP_013901263.1">
    <property type="nucleotide sequence ID" value="NC_015677.1"/>
</dbReference>
<sequence>MSDTASHAVILFAHGSRDPLWRLPMEAVAARLARRAPGLLVRCAYLELTQPDLPTAAADLARAGATQVAITPMFLGAGRHVREDLPALVEQLKAAHPGVIWTLRPPVGEDERLLDLLAEIAAEQSLE</sequence>
<name>F5XX87_RAMTT</name>
<evidence type="ECO:0000256" key="2">
    <source>
        <dbReference type="ARBA" id="ARBA00023239"/>
    </source>
</evidence>
<dbReference type="KEGG" id="rta:Rta_19390"/>
<accession>F5XX87</accession>
<evidence type="ECO:0000313" key="3">
    <source>
        <dbReference type="EMBL" id="AEG93031.1"/>
    </source>
</evidence>
<evidence type="ECO:0000256" key="1">
    <source>
        <dbReference type="ARBA" id="ARBA00022723"/>
    </source>
</evidence>
<protein>
    <recommendedName>
        <fullName evidence="5">Cobalamin biosynthesis protein CbiX</fullName>
    </recommendedName>
</protein>
<reference evidence="3 4" key="2">
    <citation type="journal article" date="2011" name="PLoS ONE">
        <title>The Cyst-Dividing Bacterium Ramlibacter tataouinensis TTB310 Genome Reveals a Well-Stocked Toolbox for Adaptation to a Desert Environment.</title>
        <authorList>
            <person name="De Luca G."/>
            <person name="Barakat M."/>
            <person name="Ortet P."/>
            <person name="Fochesato S."/>
            <person name="Jourlin-Castelli C."/>
            <person name="Ansaldi M."/>
            <person name="Py B."/>
            <person name="Fichant G."/>
            <person name="Coutinho P.M."/>
            <person name="Voulhoux R."/>
            <person name="Bastien O."/>
            <person name="Marechal E."/>
            <person name="Henrissat B."/>
            <person name="Quentin Y."/>
            <person name="Noirot P."/>
            <person name="Filloux A."/>
            <person name="Mejean V."/>
            <person name="Dubow M.S."/>
            <person name="Barras F."/>
            <person name="Barbe V."/>
            <person name="Weissenbach J."/>
            <person name="Mihalcescu I."/>
            <person name="Vermeglio A."/>
            <person name="Achouak W."/>
            <person name="Heulin T."/>
        </authorList>
    </citation>
    <scope>NUCLEOTIDE SEQUENCE [LARGE SCALE GENOMIC DNA]</scope>
    <source>
        <strain evidence="4">ATCC BAA-407 / DSM 14655 / LMG 21543 / TTB310</strain>
    </source>
</reference>
<evidence type="ECO:0008006" key="5">
    <source>
        <dbReference type="Google" id="ProtNLM"/>
    </source>
</evidence>